<evidence type="ECO:0000256" key="1">
    <source>
        <dbReference type="SAM" id="MobiDB-lite"/>
    </source>
</evidence>
<feature type="region of interest" description="Disordered" evidence="1">
    <location>
        <begin position="67"/>
        <end position="86"/>
    </location>
</feature>
<sequence length="86" mass="9599">MKRTLIIAIITGLVLAGTPVLAQDKPDLEKLQLKVRALNAEAEVFRLRFTVTRQELVQAQKALQEAQKAAQKAQKKNPTPTPRPEE</sequence>
<reference evidence="3" key="1">
    <citation type="submission" date="2020-03" db="EMBL/GenBank/DDBJ databases">
        <title>The deep terrestrial virosphere.</title>
        <authorList>
            <person name="Holmfeldt K."/>
            <person name="Nilsson E."/>
            <person name="Simone D."/>
            <person name="Lopez-Fernandez M."/>
            <person name="Wu X."/>
            <person name="de Brujin I."/>
            <person name="Lundin D."/>
            <person name="Andersson A."/>
            <person name="Bertilsson S."/>
            <person name="Dopson M."/>
        </authorList>
    </citation>
    <scope>NUCLEOTIDE SEQUENCE</scope>
    <source>
        <strain evidence="3">TM448A00264</strain>
        <strain evidence="4">TM448B01856</strain>
    </source>
</reference>
<proteinExistence type="predicted"/>
<evidence type="ECO:0000259" key="2">
    <source>
        <dbReference type="Pfam" id="PF26095"/>
    </source>
</evidence>
<protein>
    <recommendedName>
        <fullName evidence="2">BRE1-like coiled-coil containing domain-containing protein</fullName>
    </recommendedName>
</protein>
<evidence type="ECO:0000313" key="4">
    <source>
        <dbReference type="EMBL" id="QJI00178.1"/>
    </source>
</evidence>
<feature type="domain" description="BRE1-like coiled-coil containing" evidence="2">
    <location>
        <begin position="4"/>
        <end position="76"/>
    </location>
</feature>
<dbReference type="InterPro" id="IPR058643">
    <property type="entry name" value="BRE1-like_CC"/>
</dbReference>
<dbReference type="EMBL" id="MT144834">
    <property type="protein sequence ID" value="QJI00178.1"/>
    <property type="molecule type" value="Genomic_DNA"/>
</dbReference>
<organism evidence="3">
    <name type="scientific">viral metagenome</name>
    <dbReference type="NCBI Taxonomy" id="1070528"/>
    <lineage>
        <taxon>unclassified sequences</taxon>
        <taxon>metagenomes</taxon>
        <taxon>organismal metagenomes</taxon>
    </lineage>
</organism>
<dbReference type="AlphaFoldDB" id="A0A6H1ZEQ4"/>
<name>A0A6H1ZEQ4_9ZZZZ</name>
<gene>
    <name evidence="3" type="ORF">TM448A00264_0048</name>
    <name evidence="4" type="ORF">TM448B01856_0012</name>
</gene>
<dbReference type="EMBL" id="MT143994">
    <property type="protein sequence ID" value="QJA45670.1"/>
    <property type="molecule type" value="Genomic_DNA"/>
</dbReference>
<evidence type="ECO:0000313" key="3">
    <source>
        <dbReference type="EMBL" id="QJA45670.1"/>
    </source>
</evidence>
<dbReference type="Pfam" id="PF26095">
    <property type="entry name" value="CC_Bre1"/>
    <property type="match status" value="1"/>
</dbReference>
<accession>A0A6H1ZEQ4</accession>